<dbReference type="Pfam" id="PF04073">
    <property type="entry name" value="tRNA_edit"/>
    <property type="match status" value="1"/>
</dbReference>
<dbReference type="SUPFAM" id="SSF55826">
    <property type="entry name" value="YbaK/ProRS associated domain"/>
    <property type="match status" value="1"/>
</dbReference>
<dbReference type="AlphaFoldDB" id="A0A1G2BRX2"/>
<proteinExistence type="predicted"/>
<evidence type="ECO:0000259" key="1">
    <source>
        <dbReference type="Pfam" id="PF04073"/>
    </source>
</evidence>
<dbReference type="Proteomes" id="UP000178248">
    <property type="component" value="Unassembled WGS sequence"/>
</dbReference>
<gene>
    <name evidence="2" type="ORF">A3B30_01310</name>
</gene>
<dbReference type="GO" id="GO:0002161">
    <property type="term" value="F:aminoacyl-tRNA deacylase activity"/>
    <property type="evidence" value="ECO:0007669"/>
    <property type="project" value="InterPro"/>
</dbReference>
<protein>
    <recommendedName>
        <fullName evidence="1">YbaK/aminoacyl-tRNA synthetase-associated domain-containing protein</fullName>
    </recommendedName>
</protein>
<dbReference type="STRING" id="1798551.A3B30_01310"/>
<organism evidence="2 3">
    <name type="scientific">Candidatus Komeilibacteria bacterium RIFCSPLOWO2_01_FULL_52_15</name>
    <dbReference type="NCBI Taxonomy" id="1798551"/>
    <lineage>
        <taxon>Bacteria</taxon>
        <taxon>Candidatus Komeiliibacteriota</taxon>
    </lineage>
</organism>
<dbReference type="InterPro" id="IPR036754">
    <property type="entry name" value="YbaK/aa-tRNA-synt-asso_dom_sf"/>
</dbReference>
<comment type="caution">
    <text evidence="2">The sequence shown here is derived from an EMBL/GenBank/DDBJ whole genome shotgun (WGS) entry which is preliminary data.</text>
</comment>
<dbReference type="EMBL" id="MHKM01000016">
    <property type="protein sequence ID" value="OGY91606.1"/>
    <property type="molecule type" value="Genomic_DNA"/>
</dbReference>
<evidence type="ECO:0000313" key="2">
    <source>
        <dbReference type="EMBL" id="OGY91606.1"/>
    </source>
</evidence>
<dbReference type="Gene3D" id="3.90.960.10">
    <property type="entry name" value="YbaK/aminoacyl-tRNA synthetase-associated domain"/>
    <property type="match status" value="1"/>
</dbReference>
<name>A0A1G2BRX2_9BACT</name>
<feature type="domain" description="YbaK/aminoacyl-tRNA synthetase-associated" evidence="1">
    <location>
        <begin position="17"/>
        <end position="82"/>
    </location>
</feature>
<reference evidence="2 3" key="1">
    <citation type="journal article" date="2016" name="Nat. Commun.">
        <title>Thousands of microbial genomes shed light on interconnected biogeochemical processes in an aquifer system.</title>
        <authorList>
            <person name="Anantharaman K."/>
            <person name="Brown C.T."/>
            <person name="Hug L.A."/>
            <person name="Sharon I."/>
            <person name="Castelle C.J."/>
            <person name="Probst A.J."/>
            <person name="Thomas B.C."/>
            <person name="Singh A."/>
            <person name="Wilkins M.J."/>
            <person name="Karaoz U."/>
            <person name="Brodie E.L."/>
            <person name="Williams K.H."/>
            <person name="Hubbard S.S."/>
            <person name="Banfield J.F."/>
        </authorList>
    </citation>
    <scope>NUCLEOTIDE SEQUENCE [LARGE SCALE GENOMIC DNA]</scope>
</reference>
<evidence type="ECO:0000313" key="3">
    <source>
        <dbReference type="Proteomes" id="UP000178248"/>
    </source>
</evidence>
<sequence>MDFKLLGKGITAMGGTAKKIGLPKENILTKVFKIKPGTLTGFATLHKVKMIADKDLKKVKEAIVSAGSVTESIKMKMQDYLNLEKPFIAPIGKKRALTITVKKRVPAKRGR</sequence>
<accession>A0A1G2BRX2</accession>
<dbReference type="InterPro" id="IPR007214">
    <property type="entry name" value="YbaK/aa-tRNA-synth-assoc-dom"/>
</dbReference>